<dbReference type="GO" id="GO:0016197">
    <property type="term" value="P:endosomal transport"/>
    <property type="evidence" value="ECO:0007669"/>
    <property type="project" value="TreeGrafter"/>
</dbReference>
<evidence type="ECO:0000256" key="8">
    <source>
        <dbReference type="ARBA" id="ARBA00022753"/>
    </source>
</evidence>
<feature type="domain" description="EH" evidence="16">
    <location>
        <begin position="20"/>
        <end position="106"/>
    </location>
</feature>
<protein>
    <recommendedName>
        <fullName evidence="6">Actin cytoskeleton-regulatory complex protein END3</fullName>
    </recommendedName>
    <alternativeName>
        <fullName evidence="5">Actin cytoskeleton-regulatory complex protein end3</fullName>
    </alternativeName>
</protein>
<feature type="compositionally biased region" description="Polar residues" evidence="14">
    <location>
        <begin position="1345"/>
        <end position="1366"/>
    </location>
</feature>
<gene>
    <name evidence="18" type="ORF">EPUS_08756</name>
</gene>
<feature type="domain" description="EF-hand" evidence="17">
    <location>
        <begin position="330"/>
        <end position="365"/>
    </location>
</feature>
<keyword evidence="12" id="KW-0963">Cytoplasm</keyword>
<feature type="compositionally biased region" description="Polar residues" evidence="14">
    <location>
        <begin position="1089"/>
        <end position="1107"/>
    </location>
</feature>
<dbReference type="SUPFAM" id="SSF47473">
    <property type="entry name" value="EF-hand"/>
    <property type="match status" value="3"/>
</dbReference>
<dbReference type="SMART" id="SM00054">
    <property type="entry name" value="EFh"/>
    <property type="match status" value="4"/>
</dbReference>
<feature type="region of interest" description="Disordered" evidence="14">
    <location>
        <begin position="536"/>
        <end position="555"/>
    </location>
</feature>
<feature type="compositionally biased region" description="Basic and acidic residues" evidence="14">
    <location>
        <begin position="1060"/>
        <end position="1070"/>
    </location>
</feature>
<dbReference type="HOGENOM" id="CLU_002006_0_0_1"/>
<dbReference type="GO" id="GO:0005886">
    <property type="term" value="C:plasma membrane"/>
    <property type="evidence" value="ECO:0007669"/>
    <property type="project" value="UniProtKB-SubCell"/>
</dbReference>
<feature type="compositionally biased region" description="Basic and acidic residues" evidence="14">
    <location>
        <begin position="681"/>
        <end position="700"/>
    </location>
</feature>
<feature type="compositionally biased region" description="Low complexity" evidence="14">
    <location>
        <begin position="455"/>
        <end position="467"/>
    </location>
</feature>
<feature type="region of interest" description="Disordered" evidence="14">
    <location>
        <begin position="424"/>
        <end position="505"/>
    </location>
</feature>
<evidence type="ECO:0000256" key="13">
    <source>
        <dbReference type="ARBA" id="ARBA00025194"/>
    </source>
</evidence>
<feature type="domain" description="UBA" evidence="15">
    <location>
        <begin position="1387"/>
        <end position="1428"/>
    </location>
</feature>
<feature type="compositionally biased region" description="Polar residues" evidence="14">
    <location>
        <begin position="536"/>
        <end position="553"/>
    </location>
</feature>
<feature type="region of interest" description="Disordered" evidence="14">
    <location>
        <begin position="681"/>
        <end position="998"/>
    </location>
</feature>
<feature type="compositionally biased region" description="Low complexity" evidence="14">
    <location>
        <begin position="701"/>
        <end position="727"/>
    </location>
</feature>
<evidence type="ECO:0000256" key="9">
    <source>
        <dbReference type="ARBA" id="ARBA00022837"/>
    </source>
</evidence>
<evidence type="ECO:0000256" key="12">
    <source>
        <dbReference type="ARBA" id="ARBA00023212"/>
    </source>
</evidence>
<evidence type="ECO:0000256" key="4">
    <source>
        <dbReference type="ARBA" id="ARBA00011159"/>
    </source>
</evidence>
<name>U1HVZ3_ENDPU</name>
<feature type="region of interest" description="Disordered" evidence="14">
    <location>
        <begin position="1010"/>
        <end position="1194"/>
    </location>
</feature>
<feature type="compositionally biased region" description="Acidic residues" evidence="14">
    <location>
        <begin position="1034"/>
        <end position="1052"/>
    </location>
</feature>
<keyword evidence="12" id="KW-0206">Cytoskeleton</keyword>
<dbReference type="RefSeq" id="XP_007800800.1">
    <property type="nucleotide sequence ID" value="XM_007802609.1"/>
</dbReference>
<dbReference type="PROSITE" id="PS50222">
    <property type="entry name" value="EF_HAND_2"/>
    <property type="match status" value="2"/>
</dbReference>
<dbReference type="GO" id="GO:0005509">
    <property type="term" value="F:calcium ion binding"/>
    <property type="evidence" value="ECO:0007669"/>
    <property type="project" value="InterPro"/>
</dbReference>
<dbReference type="PROSITE" id="PS00018">
    <property type="entry name" value="EF_HAND_1"/>
    <property type="match status" value="1"/>
</dbReference>
<dbReference type="Pfam" id="PF12763">
    <property type="entry name" value="EH"/>
    <property type="match status" value="3"/>
</dbReference>
<feature type="compositionally biased region" description="Basic and acidic residues" evidence="14">
    <location>
        <begin position="883"/>
        <end position="894"/>
    </location>
</feature>
<dbReference type="PANTHER" id="PTHR11216">
    <property type="entry name" value="EH DOMAIN"/>
    <property type="match status" value="1"/>
</dbReference>
<dbReference type="GO" id="GO:0003779">
    <property type="term" value="F:actin binding"/>
    <property type="evidence" value="ECO:0007669"/>
    <property type="project" value="UniProtKB-KW"/>
</dbReference>
<comment type="subunit">
    <text evidence="4">Component of the PAN1 actin cytoskeleton-regulatory complex.</text>
</comment>
<feature type="compositionally biased region" description="Basic and acidic residues" evidence="14">
    <location>
        <begin position="959"/>
        <end position="969"/>
    </location>
</feature>
<dbReference type="GO" id="GO:0006897">
    <property type="term" value="P:endocytosis"/>
    <property type="evidence" value="ECO:0007669"/>
    <property type="project" value="UniProtKB-KW"/>
</dbReference>
<feature type="compositionally biased region" description="Low complexity" evidence="14">
    <location>
        <begin position="795"/>
        <end position="807"/>
    </location>
</feature>
<evidence type="ECO:0000256" key="2">
    <source>
        <dbReference type="ARBA" id="ARBA00004134"/>
    </source>
</evidence>
<feature type="compositionally biased region" description="Basic and acidic residues" evidence="14">
    <location>
        <begin position="1367"/>
        <end position="1377"/>
    </location>
</feature>
<feature type="compositionally biased region" description="Polar residues" evidence="14">
    <location>
        <begin position="426"/>
        <end position="437"/>
    </location>
</feature>
<comment type="subcellular location">
    <subcellularLocation>
        <location evidence="3">Cell membrane</location>
        <topology evidence="3">Peripheral membrane protein</topology>
        <orientation evidence="3">Cytoplasmic side</orientation>
    </subcellularLocation>
    <subcellularLocation>
        <location evidence="2">Cytoplasm</location>
        <location evidence="2">Cytoskeleton</location>
        <location evidence="2">Actin patch</location>
    </subcellularLocation>
    <subcellularLocation>
        <location evidence="1">Endosome membrane</location>
        <topology evidence="1">Peripheral membrane protein</topology>
        <orientation evidence="1">Cytoplasmic side</orientation>
    </subcellularLocation>
</comment>
<dbReference type="InterPro" id="IPR018247">
    <property type="entry name" value="EF_Hand_1_Ca_BS"/>
</dbReference>
<keyword evidence="19" id="KW-1185">Reference proteome</keyword>
<dbReference type="PROSITE" id="PS50030">
    <property type="entry name" value="UBA"/>
    <property type="match status" value="1"/>
</dbReference>
<dbReference type="EMBL" id="KE720946">
    <property type="protein sequence ID" value="ERF73549.1"/>
    <property type="molecule type" value="Genomic_DNA"/>
</dbReference>
<keyword evidence="11" id="KW-0009">Actin-binding</keyword>
<evidence type="ECO:0000256" key="14">
    <source>
        <dbReference type="SAM" id="MobiDB-lite"/>
    </source>
</evidence>
<evidence type="ECO:0000256" key="6">
    <source>
        <dbReference type="ARBA" id="ARBA00017312"/>
    </source>
</evidence>
<dbReference type="eggNOG" id="KOG0998">
    <property type="taxonomic scope" value="Eukaryota"/>
</dbReference>
<organism evidence="18 19">
    <name type="scientific">Endocarpon pusillum (strain Z07020 / HMAS-L-300199)</name>
    <name type="common">Lichen-forming fungus</name>
    <dbReference type="NCBI Taxonomy" id="1263415"/>
    <lineage>
        <taxon>Eukaryota</taxon>
        <taxon>Fungi</taxon>
        <taxon>Dikarya</taxon>
        <taxon>Ascomycota</taxon>
        <taxon>Pezizomycotina</taxon>
        <taxon>Eurotiomycetes</taxon>
        <taxon>Chaetothyriomycetidae</taxon>
        <taxon>Verrucariales</taxon>
        <taxon>Verrucariaceae</taxon>
        <taxon>Endocarpon</taxon>
    </lineage>
</organism>
<evidence type="ECO:0000259" key="16">
    <source>
        <dbReference type="PROSITE" id="PS50031"/>
    </source>
</evidence>
<feature type="compositionally biased region" description="Polar residues" evidence="14">
    <location>
        <begin position="1172"/>
        <end position="1189"/>
    </location>
</feature>
<feature type="compositionally biased region" description="Polar residues" evidence="14">
    <location>
        <begin position="469"/>
        <end position="484"/>
    </location>
</feature>
<dbReference type="InterPro" id="IPR015940">
    <property type="entry name" value="UBA"/>
</dbReference>
<feature type="compositionally biased region" description="Pro residues" evidence="14">
    <location>
        <begin position="808"/>
        <end position="821"/>
    </location>
</feature>
<feature type="domain" description="EF-hand" evidence="17">
    <location>
        <begin position="178"/>
        <end position="213"/>
    </location>
</feature>
<evidence type="ECO:0000256" key="7">
    <source>
        <dbReference type="ARBA" id="ARBA00022583"/>
    </source>
</evidence>
<feature type="compositionally biased region" description="Low complexity" evidence="14">
    <location>
        <begin position="391"/>
        <end position="402"/>
    </location>
</feature>
<evidence type="ECO:0000313" key="18">
    <source>
        <dbReference type="EMBL" id="ERF73549.1"/>
    </source>
</evidence>
<proteinExistence type="predicted"/>
<dbReference type="SMART" id="SM00027">
    <property type="entry name" value="EH"/>
    <property type="match status" value="3"/>
</dbReference>
<evidence type="ECO:0000256" key="1">
    <source>
        <dbReference type="ARBA" id="ARBA00004125"/>
    </source>
</evidence>
<evidence type="ECO:0000256" key="10">
    <source>
        <dbReference type="ARBA" id="ARBA00023054"/>
    </source>
</evidence>
<dbReference type="OMA" id="MSKFTPT"/>
<keyword evidence="10" id="KW-0175">Coiled coil</keyword>
<evidence type="ECO:0000259" key="17">
    <source>
        <dbReference type="PROSITE" id="PS50222"/>
    </source>
</evidence>
<feature type="compositionally biased region" description="Low complexity" evidence="14">
    <location>
        <begin position="855"/>
        <end position="871"/>
    </location>
</feature>
<evidence type="ECO:0000313" key="19">
    <source>
        <dbReference type="Proteomes" id="UP000019373"/>
    </source>
</evidence>
<accession>U1HVZ3</accession>
<feature type="compositionally biased region" description="Polar residues" evidence="14">
    <location>
        <begin position="1013"/>
        <end position="1025"/>
    </location>
</feature>
<dbReference type="PROSITE" id="PS50031">
    <property type="entry name" value="EH"/>
    <property type="match status" value="3"/>
</dbReference>
<evidence type="ECO:0000259" key="15">
    <source>
        <dbReference type="PROSITE" id="PS50030"/>
    </source>
</evidence>
<dbReference type="InterPro" id="IPR002048">
    <property type="entry name" value="EF_hand_dom"/>
</dbReference>
<evidence type="ECO:0000256" key="5">
    <source>
        <dbReference type="ARBA" id="ARBA00013889"/>
    </source>
</evidence>
<dbReference type="InterPro" id="IPR011992">
    <property type="entry name" value="EF-hand-dom_pair"/>
</dbReference>
<dbReference type="GO" id="GO:0030479">
    <property type="term" value="C:actin cortical patch"/>
    <property type="evidence" value="ECO:0007669"/>
    <property type="project" value="UniProtKB-SubCell"/>
</dbReference>
<keyword evidence="8" id="KW-0967">Endosome</keyword>
<reference evidence="19" key="1">
    <citation type="journal article" date="2014" name="BMC Genomics">
        <title>Genome characteristics reveal the impact of lichenization on lichen-forming fungus Endocarpon pusillum Hedwig (Verrucariales, Ascomycota).</title>
        <authorList>
            <person name="Wang Y.-Y."/>
            <person name="Liu B."/>
            <person name="Zhang X.-Y."/>
            <person name="Zhou Q.-M."/>
            <person name="Zhang T."/>
            <person name="Li H."/>
            <person name="Yu Y.-F."/>
            <person name="Zhang X.-L."/>
            <person name="Hao X.-Y."/>
            <person name="Wang M."/>
            <person name="Wang L."/>
            <person name="Wei J.-C."/>
        </authorList>
    </citation>
    <scope>NUCLEOTIDE SEQUENCE [LARGE SCALE GENOMIC DNA]</scope>
    <source>
        <strain evidence="19">Z07020 / HMAS-L-300199</strain>
    </source>
</reference>
<feature type="domain" description="EH" evidence="16">
    <location>
        <begin position="146"/>
        <end position="236"/>
    </location>
</feature>
<dbReference type="PANTHER" id="PTHR11216:SF170">
    <property type="entry name" value="DYNAMIN ASSOCIATED PROTEIN 160, ISOFORM D"/>
    <property type="match status" value="1"/>
</dbReference>
<comment type="function">
    <text evidence="13">Component of the PAN1 actin cytoskeleton-regulatory complex required for the internalization of endosomes during actin-coupled endocytosis. The complex links the site of endocytosis to the cell membrane-associated actin cytoskeleton. Mediates uptake of external molecules and vacuolar degradation of plasma membrane proteins. Plays a role in the proper organization of the cell membrane-associated actin cytoskeleton and promotes its destabilization.</text>
</comment>
<feature type="domain" description="EH" evidence="16">
    <location>
        <begin position="297"/>
        <end position="390"/>
    </location>
</feature>
<sequence>MADSLDGGAGHLKLNLTPEEKRVYGQLFRAADPDGFGAVSGDVAVTFFDRTKLSSEVLGQIWQLADTENRGLLTPSGFSVVLRLIGHAQAGKVPTADLASQPGPLPRFDGISQPAPSIAPQTTGPPISPTQSALPPIRVPTLPPEKVHEYSSLFEKSGAENGMLSGIIAKQIFERARLPNEVLGRIWNLADTQGRGALDTTEFAIAMHLLASYKSGTMRGVPQSLPPGLYEAAAKRVPTRTSTGSFAGAGSPSTPLVPSQFTGISAGRPQSPIARQQMGTPLSAQSTGDGWAISPADKARFDQIFSGLDKSNRGYITGDQAVDFFGNARLPEESLAQIWDLADINSEGRLNRDEFAVAMYLIRQQRGTKEGRGNLPATLPPALVPPMMRKQQAPPSQPTAPAFENAPVTKPRSAADDLFGLDAFSSAPTQAPQSTGGSTAGGPFQNPKSPPPPTSSSSSPSTNFKPFVPSSSFGQSIAPQQTGIPTAARARALQPSASDDLLGDADPEVSQKLTSETSELANLSNQVGNLSTQMQGLQGTRASTEQELSQGAQQKREFEARLSQLRTLYEKEVKDVKALQEQLSAQRGETKRMQQDIAMLDGGLQDLQSQHQQLSTALEAELREKATLNEKIKATNNEVNDLKLRVEKMKSEARQQKGLVAIGKKQLATLDAERDRLQEELDAAKVDRDAAKREADERARSAPPTSSVASPANIASPAASTTSATNPFFRRGTGTSEVPFSPPIPSRQQTLERDNAFDSMFGPSFAAPAASTPPPPVTSFENEPSKSEQRAGTEISPSTSPFVFSPSEPVPGSEPPAPPPSSQITSAALPLREPLNRGDSISSSVKVAVPASRLSPADTPRAATPSASASSIYSQNGDLPTPGDKEFPTAEAERSQPFPPIERGTPDIRGTEVPTISEPSSEKGPSQDIPGAFPQFETPRSENPPTVGADAAGAAAVKAFDEHEDRQEPAGKSGDLDTDFDQYFGGPAHSRSPSQKAADFDSAFDSAFANFKAPNTNGTASTTKNEFPPIRELDDNETDDSSEAPTGFEDDFTPASPPKAPKEKAAEQGKPEIASAVPESLRARPPFNTLPSTNSSLPEIDAQTSPPTYGESVPHDNPDQFPPEFKGLLPHRGDPTSPVNEPPHSLDHDLGGPANRSLSQPYAPEAAKSPPSAVTTGALSAAAPTQQGKVTEDDFDAAFADMTPAPVVDDDDDDLGTAFANNHTAIEFDPTFDSPALSKSTTTRIPAPMASSHFSTTAEPNATKDIGATTEFYNFPSNNNYSQPSVAPGHPAPTSTTFKDSDWDDMFASLGNRSTPSTTAPNSTNFAPVATETFSPPPGPPPNMAGSSTVTPAVGNETSFPSSTIFKTEDTKPERPVPGRALTMGSEHDDPILKRLTALGWSREESLNALERFDYNIDKVSLSFFYLD</sequence>
<feature type="region of interest" description="Disordered" evidence="14">
    <location>
        <begin position="369"/>
        <end position="407"/>
    </location>
</feature>
<dbReference type="OrthoDB" id="524326at2759"/>
<feature type="compositionally biased region" description="Low complexity" evidence="14">
    <location>
        <begin position="947"/>
        <end position="958"/>
    </location>
</feature>
<dbReference type="Proteomes" id="UP000019373">
    <property type="component" value="Unassembled WGS sequence"/>
</dbReference>
<feature type="compositionally biased region" description="Low complexity" evidence="14">
    <location>
        <begin position="1314"/>
        <end position="1325"/>
    </location>
</feature>
<evidence type="ECO:0000256" key="3">
    <source>
        <dbReference type="ARBA" id="ARBA00004413"/>
    </source>
</evidence>
<dbReference type="CDD" id="cd00052">
    <property type="entry name" value="EH"/>
    <property type="match status" value="3"/>
</dbReference>
<dbReference type="GeneID" id="19243599"/>
<dbReference type="InterPro" id="IPR000261">
    <property type="entry name" value="EH_dom"/>
</dbReference>
<evidence type="ECO:0000256" key="11">
    <source>
        <dbReference type="ARBA" id="ARBA00023203"/>
    </source>
</evidence>
<dbReference type="Gene3D" id="1.10.238.10">
    <property type="entry name" value="EF-hand"/>
    <property type="match status" value="3"/>
</dbReference>
<feature type="region of interest" description="Disordered" evidence="14">
    <location>
        <begin position="1278"/>
        <end position="1388"/>
    </location>
</feature>
<keyword evidence="7" id="KW-0254">Endocytosis</keyword>
<dbReference type="GO" id="GO:0010008">
    <property type="term" value="C:endosome membrane"/>
    <property type="evidence" value="ECO:0007669"/>
    <property type="project" value="UniProtKB-SubCell"/>
</dbReference>
<keyword evidence="9" id="KW-0106">Calcium</keyword>